<evidence type="ECO:0000313" key="12">
    <source>
        <dbReference type="Proteomes" id="UP000190061"/>
    </source>
</evidence>
<feature type="domain" description="Reverse transcriptase" evidence="10">
    <location>
        <begin position="17"/>
        <end position="242"/>
    </location>
</feature>
<evidence type="ECO:0000256" key="2">
    <source>
        <dbReference type="ARBA" id="ARBA00022679"/>
    </source>
</evidence>
<dbReference type="InterPro" id="IPR043502">
    <property type="entry name" value="DNA/RNA_pol_sf"/>
</dbReference>
<evidence type="ECO:0000256" key="3">
    <source>
        <dbReference type="ARBA" id="ARBA00022695"/>
    </source>
</evidence>
<evidence type="ECO:0000313" key="11">
    <source>
        <dbReference type="EMBL" id="SKA15895.1"/>
    </source>
</evidence>
<dbReference type="PROSITE" id="PS50878">
    <property type="entry name" value="RT_POL"/>
    <property type="match status" value="1"/>
</dbReference>
<dbReference type="PANTHER" id="PTHR34047:SF7">
    <property type="entry name" value="RNA-DIRECTED DNA POLYMERASE"/>
    <property type="match status" value="1"/>
</dbReference>
<dbReference type="InterPro" id="IPR000123">
    <property type="entry name" value="Reverse_transcriptase_msDNA"/>
</dbReference>
<keyword evidence="3" id="KW-0548">Nucleotidyltransferase</keyword>
<dbReference type="CDD" id="cd03487">
    <property type="entry name" value="RT_Bac_retron_II"/>
    <property type="match status" value="1"/>
</dbReference>
<dbReference type="SUPFAM" id="SSF56672">
    <property type="entry name" value="DNA/RNA polymerases"/>
    <property type="match status" value="1"/>
</dbReference>
<dbReference type="GO" id="GO:0003964">
    <property type="term" value="F:RNA-directed DNA polymerase activity"/>
    <property type="evidence" value="ECO:0007669"/>
    <property type="project" value="UniProtKB-KW"/>
</dbReference>
<reference evidence="11 12" key="1">
    <citation type="submission" date="2017-02" db="EMBL/GenBank/DDBJ databases">
        <authorList>
            <person name="Peterson S.W."/>
        </authorList>
    </citation>
    <scope>NUCLEOTIDE SEQUENCE [LARGE SCALE GENOMIC DNA]</scope>
    <source>
        <strain evidence="11 12">DSM 21749</strain>
    </source>
</reference>
<dbReference type="GO" id="GO:0046872">
    <property type="term" value="F:metal ion binding"/>
    <property type="evidence" value="ECO:0007669"/>
    <property type="project" value="UniProtKB-KW"/>
</dbReference>
<evidence type="ECO:0000256" key="6">
    <source>
        <dbReference type="ARBA" id="ARBA00022918"/>
    </source>
</evidence>
<keyword evidence="7" id="KW-0051">Antiviral defense</keyword>
<comment type="catalytic activity">
    <reaction evidence="9">
        <text>DNA(n) + a 2'-deoxyribonucleoside 5'-triphosphate = DNA(n+1) + diphosphate</text>
        <dbReference type="Rhea" id="RHEA:22508"/>
        <dbReference type="Rhea" id="RHEA-COMP:17339"/>
        <dbReference type="Rhea" id="RHEA-COMP:17340"/>
        <dbReference type="ChEBI" id="CHEBI:33019"/>
        <dbReference type="ChEBI" id="CHEBI:61560"/>
        <dbReference type="ChEBI" id="CHEBI:173112"/>
        <dbReference type="EC" id="2.7.7.49"/>
    </reaction>
</comment>
<evidence type="ECO:0000256" key="7">
    <source>
        <dbReference type="ARBA" id="ARBA00023118"/>
    </source>
</evidence>
<keyword evidence="12" id="KW-1185">Reference proteome</keyword>
<keyword evidence="5" id="KW-0460">Magnesium</keyword>
<evidence type="ECO:0000256" key="9">
    <source>
        <dbReference type="ARBA" id="ARBA00048173"/>
    </source>
</evidence>
<dbReference type="GO" id="GO:0003723">
    <property type="term" value="F:RNA binding"/>
    <property type="evidence" value="ECO:0007669"/>
    <property type="project" value="InterPro"/>
</dbReference>
<organism evidence="11 12">
    <name type="scientific">Lysobacter spongiicola DSM 21749</name>
    <dbReference type="NCBI Taxonomy" id="1122188"/>
    <lineage>
        <taxon>Bacteria</taxon>
        <taxon>Pseudomonadati</taxon>
        <taxon>Pseudomonadota</taxon>
        <taxon>Gammaproteobacteria</taxon>
        <taxon>Lysobacterales</taxon>
        <taxon>Lysobacteraceae</taxon>
        <taxon>Novilysobacter</taxon>
    </lineage>
</organism>
<evidence type="ECO:0000256" key="5">
    <source>
        <dbReference type="ARBA" id="ARBA00022842"/>
    </source>
</evidence>
<dbReference type="AlphaFoldDB" id="A0A1T4RIU6"/>
<sequence length="318" mass="36189">MTTRLVNRLSQQVGLPAGDIERIISSAPRRYKEFKIRKRSGSGFRDIAQPSRELKILQKAVVEELKPHLPIHDCVHGYVIGRGIKSNAAAHRKGRFILKMDFADFFPSIKPVDFRAHLRESLPDRYDDIEARQLELLLFWLKRGERTLRMCIGAPSSPSISNYLMYAIDSRITENCRLNAVTYTRYADDLTFSCGEEGILGEVEGAVSRIVGETVHPRLRINPDKTIHISRKQRRTVTGVNITPTGELSIGRDRKRLIRAMVHRHIRGLLDLRGQNELIGLLGFAHDVEPSFAQKMWASLKGAPALKRSRRVDYMLEG</sequence>
<dbReference type="OrthoDB" id="7055795at2"/>
<protein>
    <recommendedName>
        <fullName evidence="1">RNA-directed DNA polymerase</fullName>
        <ecNumber evidence="1">2.7.7.49</ecNumber>
    </recommendedName>
</protein>
<keyword evidence="6 11" id="KW-0695">RNA-directed DNA polymerase</keyword>
<evidence type="ECO:0000256" key="4">
    <source>
        <dbReference type="ARBA" id="ARBA00022723"/>
    </source>
</evidence>
<dbReference type="Proteomes" id="UP000190061">
    <property type="component" value="Unassembled WGS sequence"/>
</dbReference>
<evidence type="ECO:0000256" key="8">
    <source>
        <dbReference type="ARBA" id="ARBA00034120"/>
    </source>
</evidence>
<keyword evidence="4" id="KW-0479">Metal-binding</keyword>
<evidence type="ECO:0000256" key="1">
    <source>
        <dbReference type="ARBA" id="ARBA00012493"/>
    </source>
</evidence>
<dbReference type="InterPro" id="IPR051083">
    <property type="entry name" value="GrpII_Intron_Splice-Mob/Def"/>
</dbReference>
<dbReference type="EMBL" id="FUXP01000009">
    <property type="protein sequence ID" value="SKA15895.1"/>
    <property type="molecule type" value="Genomic_DNA"/>
</dbReference>
<proteinExistence type="inferred from homology"/>
<dbReference type="InterPro" id="IPR000477">
    <property type="entry name" value="RT_dom"/>
</dbReference>
<comment type="similarity">
    <text evidence="8">Belongs to the bacterial reverse transcriptase family.</text>
</comment>
<dbReference type="PRINTS" id="PR00866">
    <property type="entry name" value="RNADNAPOLMS"/>
</dbReference>
<dbReference type="Pfam" id="PF00078">
    <property type="entry name" value="RVT_1"/>
    <property type="match status" value="1"/>
</dbReference>
<accession>A0A1T4RIU6</accession>
<keyword evidence="2" id="KW-0808">Transferase</keyword>
<dbReference type="STRING" id="1122188.SAMN02745674_02198"/>
<dbReference type="PANTHER" id="PTHR34047">
    <property type="entry name" value="NUCLEAR INTRON MATURASE 1, MITOCHONDRIAL-RELATED"/>
    <property type="match status" value="1"/>
</dbReference>
<evidence type="ECO:0000259" key="10">
    <source>
        <dbReference type="PROSITE" id="PS50878"/>
    </source>
</evidence>
<dbReference type="RefSeq" id="WP_078758758.1">
    <property type="nucleotide sequence ID" value="NZ_FUXP01000009.1"/>
</dbReference>
<gene>
    <name evidence="11" type="ORF">SAMN02745674_02198</name>
</gene>
<dbReference type="EC" id="2.7.7.49" evidence="1"/>
<name>A0A1T4RIU6_9GAMM</name>
<dbReference type="GO" id="GO:0051607">
    <property type="term" value="P:defense response to virus"/>
    <property type="evidence" value="ECO:0007669"/>
    <property type="project" value="UniProtKB-KW"/>
</dbReference>
<dbReference type="NCBIfam" id="NF038233">
    <property type="entry name" value="retron_St85_RT"/>
    <property type="match status" value="1"/>
</dbReference>